<sequence>MRELVNVIRISLQFFTILPVAKTVEWTERRVASSILVFPFIGLVIGLCEYGLFRGMSELSISVAVQSMLLVLLPIALTGGLHLDGWMDVSDAYFSRRPKEKRLEILSDPNIGAFAVLSLLFLLSLRWMAIHELLLIKEVPISMWMVVSSLPRLSAGWVLRVSPLAKDTGLAAYFKQGFTKRISVIYIVITVLFTVYACVVHLWLSVVITLILWTITFISWCRKQFGGITGDMIGTTVEGGVTLTWISLWLLHLFVTA</sequence>
<evidence type="ECO:0000256" key="19">
    <source>
        <dbReference type="HAMAP-Rule" id="MF_00719"/>
    </source>
</evidence>
<comment type="similarity">
    <text evidence="4 19">Belongs to the CobS family.</text>
</comment>
<feature type="transmembrane region" description="Helical" evidence="19">
    <location>
        <begin position="105"/>
        <end position="129"/>
    </location>
</feature>
<evidence type="ECO:0000313" key="20">
    <source>
        <dbReference type="EMBL" id="KOO46359.1"/>
    </source>
</evidence>
<dbReference type="AlphaFoldDB" id="A0A0M0L5N6"/>
<keyword evidence="8 19" id="KW-0169">Cobalamin biosynthesis</keyword>
<comment type="subcellular location">
    <subcellularLocation>
        <location evidence="2 19">Cell membrane</location>
        <topology evidence="2 19">Multi-pass membrane protein</topology>
    </subcellularLocation>
</comment>
<evidence type="ECO:0000256" key="9">
    <source>
        <dbReference type="ARBA" id="ARBA00022679"/>
    </source>
</evidence>
<name>A0A0M0L5N6_9BACI</name>
<evidence type="ECO:0000256" key="10">
    <source>
        <dbReference type="ARBA" id="ARBA00022692"/>
    </source>
</evidence>
<organism evidence="20 21">
    <name type="scientific">Priestia koreensis</name>
    <dbReference type="NCBI Taxonomy" id="284581"/>
    <lineage>
        <taxon>Bacteria</taxon>
        <taxon>Bacillati</taxon>
        <taxon>Bacillota</taxon>
        <taxon>Bacilli</taxon>
        <taxon>Bacillales</taxon>
        <taxon>Bacillaceae</taxon>
        <taxon>Priestia</taxon>
    </lineage>
</organism>
<evidence type="ECO:0000256" key="1">
    <source>
        <dbReference type="ARBA" id="ARBA00001946"/>
    </source>
</evidence>
<dbReference type="PANTHER" id="PTHR34148:SF1">
    <property type="entry name" value="ADENOSYLCOBINAMIDE-GDP RIBAZOLETRANSFERASE"/>
    <property type="match status" value="1"/>
</dbReference>
<evidence type="ECO:0000256" key="7">
    <source>
        <dbReference type="ARBA" id="ARBA00022475"/>
    </source>
</evidence>
<comment type="cofactor">
    <cofactor evidence="1 19">
        <name>Mg(2+)</name>
        <dbReference type="ChEBI" id="CHEBI:18420"/>
    </cofactor>
</comment>
<evidence type="ECO:0000256" key="14">
    <source>
        <dbReference type="ARBA" id="ARBA00025228"/>
    </source>
</evidence>
<keyword evidence="7 19" id="KW-1003">Cell membrane</keyword>
<dbReference type="UniPathway" id="UPA00148">
    <property type="reaction ID" value="UER00238"/>
</dbReference>
<dbReference type="EMBL" id="LILC01000013">
    <property type="protein sequence ID" value="KOO46359.1"/>
    <property type="molecule type" value="Genomic_DNA"/>
</dbReference>
<keyword evidence="21" id="KW-1185">Reference proteome</keyword>
<accession>A0A0M0L5N6</accession>
<dbReference type="Pfam" id="PF02654">
    <property type="entry name" value="CobS"/>
    <property type="match status" value="1"/>
</dbReference>
<dbReference type="Proteomes" id="UP000037558">
    <property type="component" value="Unassembled WGS sequence"/>
</dbReference>
<evidence type="ECO:0000256" key="6">
    <source>
        <dbReference type="ARBA" id="ARBA00015850"/>
    </source>
</evidence>
<comment type="catalytic activity">
    <reaction evidence="18 19">
        <text>alpha-ribazole 5'-phosphate + adenosylcob(III)inamide-GDP = adenosylcob(III)alamin 5'-phosphate + GMP + H(+)</text>
        <dbReference type="Rhea" id="RHEA:23560"/>
        <dbReference type="ChEBI" id="CHEBI:15378"/>
        <dbReference type="ChEBI" id="CHEBI:57918"/>
        <dbReference type="ChEBI" id="CHEBI:58115"/>
        <dbReference type="ChEBI" id="CHEBI:60487"/>
        <dbReference type="ChEBI" id="CHEBI:60493"/>
        <dbReference type="EC" id="2.7.8.26"/>
    </reaction>
</comment>
<evidence type="ECO:0000256" key="11">
    <source>
        <dbReference type="ARBA" id="ARBA00022842"/>
    </source>
</evidence>
<evidence type="ECO:0000256" key="15">
    <source>
        <dbReference type="ARBA" id="ARBA00032605"/>
    </source>
</evidence>
<feature type="transmembrane region" description="Helical" evidence="19">
    <location>
        <begin position="202"/>
        <end position="221"/>
    </location>
</feature>
<keyword evidence="11 19" id="KW-0460">Magnesium</keyword>
<evidence type="ECO:0000256" key="16">
    <source>
        <dbReference type="ARBA" id="ARBA00032853"/>
    </source>
</evidence>
<evidence type="ECO:0000256" key="13">
    <source>
        <dbReference type="ARBA" id="ARBA00023136"/>
    </source>
</evidence>
<dbReference type="HAMAP" id="MF_00719">
    <property type="entry name" value="CobS"/>
    <property type="match status" value="1"/>
</dbReference>
<comment type="function">
    <text evidence="14 19">Joins adenosylcobinamide-GDP and alpha-ribazole to generate adenosylcobalamin (Ado-cobalamin). Also synthesizes adenosylcobalamin 5'-phosphate from adenosylcobinamide-GDP and alpha-ribazole 5'-phosphate.</text>
</comment>
<feature type="transmembrane region" description="Helical" evidence="19">
    <location>
        <begin position="31"/>
        <end position="53"/>
    </location>
</feature>
<evidence type="ECO:0000256" key="2">
    <source>
        <dbReference type="ARBA" id="ARBA00004651"/>
    </source>
</evidence>
<keyword evidence="10 19" id="KW-0812">Transmembrane</keyword>
<comment type="pathway">
    <text evidence="3 19">Cofactor biosynthesis; adenosylcobalamin biosynthesis; adenosylcobalamin from cob(II)yrinate a,c-diamide: step 7/7.</text>
</comment>
<dbReference type="GO" id="GO:0009236">
    <property type="term" value="P:cobalamin biosynthetic process"/>
    <property type="evidence" value="ECO:0007669"/>
    <property type="project" value="UniProtKB-UniRule"/>
</dbReference>
<evidence type="ECO:0000256" key="17">
    <source>
        <dbReference type="ARBA" id="ARBA00048623"/>
    </source>
</evidence>
<evidence type="ECO:0000256" key="8">
    <source>
        <dbReference type="ARBA" id="ARBA00022573"/>
    </source>
</evidence>
<evidence type="ECO:0000256" key="3">
    <source>
        <dbReference type="ARBA" id="ARBA00004663"/>
    </source>
</evidence>
<dbReference type="NCBIfam" id="TIGR00317">
    <property type="entry name" value="cobS"/>
    <property type="match status" value="1"/>
</dbReference>
<dbReference type="GO" id="GO:0005886">
    <property type="term" value="C:plasma membrane"/>
    <property type="evidence" value="ECO:0007669"/>
    <property type="project" value="UniProtKB-SubCell"/>
</dbReference>
<comment type="caution">
    <text evidence="20">The sequence shown here is derived from an EMBL/GenBank/DDBJ whole genome shotgun (WGS) entry which is preliminary data.</text>
</comment>
<evidence type="ECO:0000313" key="21">
    <source>
        <dbReference type="Proteomes" id="UP000037558"/>
    </source>
</evidence>
<evidence type="ECO:0000256" key="18">
    <source>
        <dbReference type="ARBA" id="ARBA00049504"/>
    </source>
</evidence>
<proteinExistence type="inferred from homology"/>
<protein>
    <recommendedName>
        <fullName evidence="6 19">Adenosylcobinamide-GDP ribazoletransferase</fullName>
        <ecNumber evidence="5 19">2.7.8.26</ecNumber>
    </recommendedName>
    <alternativeName>
        <fullName evidence="16 19">Cobalamin synthase</fullName>
    </alternativeName>
    <alternativeName>
        <fullName evidence="15 19">Cobalamin-5'-phosphate synthase</fullName>
    </alternativeName>
</protein>
<evidence type="ECO:0000256" key="4">
    <source>
        <dbReference type="ARBA" id="ARBA00010561"/>
    </source>
</evidence>
<gene>
    <name evidence="19" type="primary">cobS</name>
    <name evidence="20" type="ORF">AMD01_10975</name>
</gene>
<dbReference type="OrthoDB" id="9794626at2"/>
<dbReference type="STRING" id="284581.AMD01_10975"/>
<keyword evidence="13 19" id="KW-0472">Membrane</keyword>
<dbReference type="GO" id="GO:0051073">
    <property type="term" value="F:adenosylcobinamide-GDP ribazoletransferase activity"/>
    <property type="evidence" value="ECO:0007669"/>
    <property type="project" value="UniProtKB-UniRule"/>
</dbReference>
<dbReference type="EC" id="2.7.8.26" evidence="5 19"/>
<comment type="catalytic activity">
    <reaction evidence="17 19">
        <text>alpha-ribazole + adenosylcob(III)inamide-GDP = adenosylcob(III)alamin + GMP + H(+)</text>
        <dbReference type="Rhea" id="RHEA:16049"/>
        <dbReference type="ChEBI" id="CHEBI:10329"/>
        <dbReference type="ChEBI" id="CHEBI:15378"/>
        <dbReference type="ChEBI" id="CHEBI:18408"/>
        <dbReference type="ChEBI" id="CHEBI:58115"/>
        <dbReference type="ChEBI" id="CHEBI:60487"/>
        <dbReference type="EC" id="2.7.8.26"/>
    </reaction>
</comment>
<keyword evidence="9 19" id="KW-0808">Transferase</keyword>
<dbReference type="GO" id="GO:0008818">
    <property type="term" value="F:cobalamin 5'-phosphate synthase activity"/>
    <property type="evidence" value="ECO:0007669"/>
    <property type="project" value="UniProtKB-UniRule"/>
</dbReference>
<dbReference type="RefSeq" id="WP_053401442.1">
    <property type="nucleotide sequence ID" value="NZ_LILC01000013.1"/>
</dbReference>
<dbReference type="PANTHER" id="PTHR34148">
    <property type="entry name" value="ADENOSYLCOBINAMIDE-GDP RIBAZOLETRANSFERASE"/>
    <property type="match status" value="1"/>
</dbReference>
<dbReference type="InterPro" id="IPR003805">
    <property type="entry name" value="CobS"/>
</dbReference>
<reference evidence="21" key="1">
    <citation type="submission" date="2015-08" db="EMBL/GenBank/DDBJ databases">
        <title>Fjat-14210 dsm16467.</title>
        <authorList>
            <person name="Liu B."/>
            <person name="Wang J."/>
            <person name="Zhu Y."/>
            <person name="Liu G."/>
            <person name="Chen Q."/>
            <person name="Chen Z."/>
            <person name="Lan J."/>
            <person name="Che J."/>
            <person name="Ge C."/>
            <person name="Shi H."/>
            <person name="Pan Z."/>
            <person name="Liu X."/>
        </authorList>
    </citation>
    <scope>NUCLEOTIDE SEQUENCE [LARGE SCALE GENOMIC DNA]</scope>
    <source>
        <strain evidence="21">DSM 16467</strain>
    </source>
</reference>
<keyword evidence="12 19" id="KW-1133">Transmembrane helix</keyword>
<feature type="transmembrane region" description="Helical" evidence="19">
    <location>
        <begin position="59"/>
        <end position="84"/>
    </location>
</feature>
<evidence type="ECO:0000256" key="12">
    <source>
        <dbReference type="ARBA" id="ARBA00022989"/>
    </source>
</evidence>
<feature type="transmembrane region" description="Helical" evidence="19">
    <location>
        <begin position="233"/>
        <end position="255"/>
    </location>
</feature>
<feature type="transmembrane region" description="Helical" evidence="19">
    <location>
        <begin position="141"/>
        <end position="158"/>
    </location>
</feature>
<dbReference type="PATRIC" id="fig|284581.3.peg.2298"/>
<evidence type="ECO:0000256" key="5">
    <source>
        <dbReference type="ARBA" id="ARBA00013200"/>
    </source>
</evidence>